<gene>
    <name evidence="3" type="ORF">CK203_011664</name>
    <name evidence="2" type="ORF">CK203_070681</name>
</gene>
<organism evidence="3 4">
    <name type="scientific">Vitis vinifera</name>
    <name type="common">Grape</name>
    <dbReference type="NCBI Taxonomy" id="29760"/>
    <lineage>
        <taxon>Eukaryota</taxon>
        <taxon>Viridiplantae</taxon>
        <taxon>Streptophyta</taxon>
        <taxon>Embryophyta</taxon>
        <taxon>Tracheophyta</taxon>
        <taxon>Spermatophyta</taxon>
        <taxon>Magnoliopsida</taxon>
        <taxon>eudicotyledons</taxon>
        <taxon>Gunneridae</taxon>
        <taxon>Pentapetalae</taxon>
        <taxon>rosids</taxon>
        <taxon>Vitales</taxon>
        <taxon>Vitaceae</taxon>
        <taxon>Viteae</taxon>
        <taxon>Vitis</taxon>
    </lineage>
</organism>
<evidence type="ECO:0000256" key="1">
    <source>
        <dbReference type="SAM" id="Phobius"/>
    </source>
</evidence>
<keyword evidence="1" id="KW-0812">Transmembrane</keyword>
<reference evidence="3 4" key="1">
    <citation type="journal article" date="2018" name="PLoS Genet.">
        <title>Population sequencing reveals clonal diversity and ancestral inbreeding in the grapevine cultivar Chardonnay.</title>
        <authorList>
            <person name="Roach M.J."/>
            <person name="Johnson D.L."/>
            <person name="Bohlmann J."/>
            <person name="van Vuuren H.J."/>
            <person name="Jones S.J."/>
            <person name="Pretorius I.S."/>
            <person name="Schmidt S.A."/>
            <person name="Borneman A.R."/>
        </authorList>
    </citation>
    <scope>NUCLEOTIDE SEQUENCE [LARGE SCALE GENOMIC DNA]</scope>
    <source>
        <strain evidence="4">cv. Chardonnay</strain>
        <strain evidence="3">I10V1</strain>
        <tissue evidence="3">Leaf</tissue>
    </source>
</reference>
<dbReference type="PANTHER" id="PTHR33782">
    <property type="entry name" value="OS01G0121600 PROTEIN"/>
    <property type="match status" value="1"/>
</dbReference>
<dbReference type="PANTHER" id="PTHR33782:SF5">
    <property type="entry name" value="MEDIATOR OF RNA POLYMERASE II TRANSCRIPTION SUBUNIT"/>
    <property type="match status" value="1"/>
</dbReference>
<evidence type="ECO:0008006" key="5">
    <source>
        <dbReference type="Google" id="ProtNLM"/>
    </source>
</evidence>
<comment type="caution">
    <text evidence="3">The sequence shown here is derived from an EMBL/GenBank/DDBJ whole genome shotgun (WGS) entry which is preliminary data.</text>
</comment>
<dbReference type="AlphaFoldDB" id="A0A438JUU3"/>
<dbReference type="OrthoDB" id="672819at2759"/>
<keyword evidence="1" id="KW-0472">Membrane</keyword>
<evidence type="ECO:0000313" key="3">
    <source>
        <dbReference type="EMBL" id="RVX12678.1"/>
    </source>
</evidence>
<protein>
    <recommendedName>
        <fullName evidence="5">Mediator of RNA polymerase II transcription subunit 18</fullName>
    </recommendedName>
</protein>
<feature type="transmembrane region" description="Helical" evidence="1">
    <location>
        <begin position="167"/>
        <end position="191"/>
    </location>
</feature>
<sequence length="203" mass="22918">MFHITRFPHIPPTSPLDCSINTQSHFPLPDTSLHLKNKKNQTTSSTTHLNFPISKSMEAASSLCCSHALPPRLFPGNPRRRQKKLPGVILASKRDAHDRDYGGRIVDESMIVLRKRIHEIEMIEGKNEAPTDWMDWEKRYYNTNYYSDICEAMAVFQSQLMNTRPSLALGMVALIAFSLPTSVGFVLFHLAEIAKGTITGVHL</sequence>
<name>A0A438JUU3_VITVI</name>
<evidence type="ECO:0000313" key="2">
    <source>
        <dbReference type="EMBL" id="RVW16998.1"/>
    </source>
</evidence>
<keyword evidence="1" id="KW-1133">Transmembrane helix</keyword>
<dbReference type="EMBL" id="QGNW01000027">
    <property type="protein sequence ID" value="RVX12678.1"/>
    <property type="molecule type" value="Genomic_DNA"/>
</dbReference>
<accession>A0A438JUU3</accession>
<proteinExistence type="predicted"/>
<dbReference type="Proteomes" id="UP000288805">
    <property type="component" value="Unassembled WGS sequence"/>
</dbReference>
<evidence type="ECO:0000313" key="4">
    <source>
        <dbReference type="Proteomes" id="UP000288805"/>
    </source>
</evidence>
<dbReference type="EMBL" id="QGNW01002582">
    <property type="protein sequence ID" value="RVW16998.1"/>
    <property type="molecule type" value="Genomic_DNA"/>
</dbReference>